<dbReference type="FunFam" id="3.30.160.60:FF:000185">
    <property type="entry name" value="zinc finger protein 319"/>
    <property type="match status" value="1"/>
</dbReference>
<keyword evidence="15" id="KW-1185">Reference proteome</keyword>
<keyword evidence="5 11" id="KW-0863">Zinc-finger</keyword>
<dbReference type="FunFam" id="3.30.160.60:FF:000608">
    <property type="entry name" value="zinc finger protein 286A isoform X1"/>
    <property type="match status" value="1"/>
</dbReference>
<dbReference type="SUPFAM" id="SSF57667">
    <property type="entry name" value="beta-beta-alpha zinc fingers"/>
    <property type="match status" value="4"/>
</dbReference>
<comment type="similarity">
    <text evidence="2">Belongs to the krueppel C2H2-type zinc-finger protein family.</text>
</comment>
<dbReference type="Pfam" id="PF00096">
    <property type="entry name" value="zf-C2H2"/>
    <property type="match status" value="7"/>
</dbReference>
<feature type="domain" description="C2H2-type" evidence="13">
    <location>
        <begin position="265"/>
        <end position="292"/>
    </location>
</feature>
<feature type="domain" description="C2H2-type" evidence="13">
    <location>
        <begin position="181"/>
        <end position="208"/>
    </location>
</feature>
<feature type="domain" description="C2H2-type" evidence="13">
    <location>
        <begin position="349"/>
        <end position="376"/>
    </location>
</feature>
<feature type="domain" description="C2H2-type" evidence="13">
    <location>
        <begin position="237"/>
        <end position="264"/>
    </location>
</feature>
<keyword evidence="4" id="KW-0677">Repeat</keyword>
<dbReference type="FunFam" id="3.30.160.60:FF:001498">
    <property type="entry name" value="Zinc finger protein 404"/>
    <property type="match status" value="1"/>
</dbReference>
<dbReference type="GO" id="GO:0008270">
    <property type="term" value="F:zinc ion binding"/>
    <property type="evidence" value="ECO:0007669"/>
    <property type="project" value="UniProtKB-KW"/>
</dbReference>
<evidence type="ECO:0000259" key="13">
    <source>
        <dbReference type="PROSITE" id="PS50157"/>
    </source>
</evidence>
<keyword evidence="9" id="KW-0804">Transcription</keyword>
<dbReference type="PANTHER" id="PTHR14196">
    <property type="entry name" value="ODD-SKIPPED - RELATED"/>
    <property type="match status" value="1"/>
</dbReference>
<evidence type="ECO:0000313" key="14">
    <source>
        <dbReference type="EMBL" id="KAK3804091.1"/>
    </source>
</evidence>
<evidence type="ECO:0000256" key="8">
    <source>
        <dbReference type="ARBA" id="ARBA00023125"/>
    </source>
</evidence>
<evidence type="ECO:0000256" key="7">
    <source>
        <dbReference type="ARBA" id="ARBA00023015"/>
    </source>
</evidence>
<dbReference type="InterPro" id="IPR013087">
    <property type="entry name" value="Znf_C2H2_type"/>
</dbReference>
<accession>A0AAE1EE13</accession>
<sequence>MDIKDMKPNLAHLRASMEAFYASKRKEEEHSGILSFGGDRVPSQESLTAQDFSACTNDPHQESRITSLHVESEALGSTGKQQCSEIMKDNLDRGLLNDRARITPGVSYQDFNCFIQSNGQGRQFTLGDQRLIVSTSTDEIASDCGRSSESPLRRASPSGDEKDHILASKGLNPKHPNWRTYRCDICDKIFTKSSHLADHQRIHSGIKPYGCDLCGKGFTQKSQLTQHKRKHTGERPYICGVCGKCFAENNGLINHMRTHSGEKPFKCDVCGKGFAEAGNLVKHKRIHSGEKPYKCHVCGKGFSENGSLTKHIRVHSGEKPYQCAVCQRRFTQSGDLKSHERMHSGERPYKCYVCGKGFIANSALNKHLRLHAAKMQYKLDV</sequence>
<evidence type="ECO:0000256" key="2">
    <source>
        <dbReference type="ARBA" id="ARBA00006991"/>
    </source>
</evidence>
<evidence type="ECO:0000256" key="6">
    <source>
        <dbReference type="ARBA" id="ARBA00022833"/>
    </source>
</evidence>
<evidence type="ECO:0000256" key="11">
    <source>
        <dbReference type="PROSITE-ProRule" id="PRU00042"/>
    </source>
</evidence>
<dbReference type="FunFam" id="3.30.160.60:FF:000744">
    <property type="entry name" value="zinc finger E-box-binding homeobox 1"/>
    <property type="match status" value="1"/>
</dbReference>
<dbReference type="EMBL" id="JAWDGP010000050">
    <property type="protein sequence ID" value="KAK3804091.1"/>
    <property type="molecule type" value="Genomic_DNA"/>
</dbReference>
<dbReference type="PROSITE" id="PS00028">
    <property type="entry name" value="ZINC_FINGER_C2H2_1"/>
    <property type="match status" value="7"/>
</dbReference>
<dbReference type="FunFam" id="3.30.160.60:FF:002716">
    <property type="entry name" value="Zinc finger protein 212"/>
    <property type="match status" value="1"/>
</dbReference>
<keyword evidence="7" id="KW-0805">Transcription regulation</keyword>
<gene>
    <name evidence="14" type="ORF">RRG08_053155</name>
</gene>
<dbReference type="PROSITE" id="PS50157">
    <property type="entry name" value="ZINC_FINGER_C2H2_2"/>
    <property type="match status" value="7"/>
</dbReference>
<dbReference type="FunFam" id="3.30.160.60:FF:000295">
    <property type="entry name" value="zinc finger protein 19"/>
    <property type="match status" value="1"/>
</dbReference>
<dbReference type="AlphaFoldDB" id="A0AAE1EE13"/>
<name>A0AAE1EE13_9GAST</name>
<dbReference type="FunFam" id="3.30.160.60:FF:002343">
    <property type="entry name" value="Zinc finger protein 33A"/>
    <property type="match status" value="1"/>
</dbReference>
<dbReference type="GO" id="GO:0005634">
    <property type="term" value="C:nucleus"/>
    <property type="evidence" value="ECO:0007669"/>
    <property type="project" value="UniProtKB-SubCell"/>
</dbReference>
<comment type="caution">
    <text evidence="14">The sequence shown here is derived from an EMBL/GenBank/DDBJ whole genome shotgun (WGS) entry which is preliminary data.</text>
</comment>
<proteinExistence type="inferred from homology"/>
<dbReference type="SMART" id="SM00355">
    <property type="entry name" value="ZnF_C2H2"/>
    <property type="match status" value="7"/>
</dbReference>
<feature type="domain" description="C2H2-type" evidence="13">
    <location>
        <begin position="293"/>
        <end position="320"/>
    </location>
</feature>
<evidence type="ECO:0000256" key="12">
    <source>
        <dbReference type="SAM" id="MobiDB-lite"/>
    </source>
</evidence>
<dbReference type="Proteomes" id="UP001283361">
    <property type="component" value="Unassembled WGS sequence"/>
</dbReference>
<evidence type="ECO:0000256" key="4">
    <source>
        <dbReference type="ARBA" id="ARBA00022737"/>
    </source>
</evidence>
<evidence type="ECO:0000256" key="9">
    <source>
        <dbReference type="ARBA" id="ARBA00023163"/>
    </source>
</evidence>
<feature type="region of interest" description="Disordered" evidence="12">
    <location>
        <begin position="142"/>
        <end position="162"/>
    </location>
</feature>
<evidence type="ECO:0000256" key="3">
    <source>
        <dbReference type="ARBA" id="ARBA00022723"/>
    </source>
</evidence>
<dbReference type="GO" id="GO:0000981">
    <property type="term" value="F:DNA-binding transcription factor activity, RNA polymerase II-specific"/>
    <property type="evidence" value="ECO:0007669"/>
    <property type="project" value="TreeGrafter"/>
</dbReference>
<keyword evidence="3" id="KW-0479">Metal-binding</keyword>
<keyword evidence="6" id="KW-0862">Zinc</keyword>
<evidence type="ECO:0000256" key="5">
    <source>
        <dbReference type="ARBA" id="ARBA00022771"/>
    </source>
</evidence>
<feature type="domain" description="C2H2-type" evidence="13">
    <location>
        <begin position="321"/>
        <end position="348"/>
    </location>
</feature>
<evidence type="ECO:0000256" key="1">
    <source>
        <dbReference type="ARBA" id="ARBA00004123"/>
    </source>
</evidence>
<dbReference type="PANTHER" id="PTHR14196:SF12">
    <property type="entry name" value="ZINC FINGER PROTEIN 208-LIKE"/>
    <property type="match status" value="1"/>
</dbReference>
<reference evidence="14" key="1">
    <citation type="journal article" date="2023" name="G3 (Bethesda)">
        <title>A reference genome for the long-term kleptoplast-retaining sea slug Elysia crispata morphotype clarki.</title>
        <authorList>
            <person name="Eastman K.E."/>
            <person name="Pendleton A.L."/>
            <person name="Shaikh M.A."/>
            <person name="Suttiyut T."/>
            <person name="Ogas R."/>
            <person name="Tomko P."/>
            <person name="Gavelis G."/>
            <person name="Widhalm J.R."/>
            <person name="Wisecaver J.H."/>
        </authorList>
    </citation>
    <scope>NUCLEOTIDE SEQUENCE</scope>
    <source>
        <strain evidence="14">ECLA1</strain>
    </source>
</reference>
<feature type="domain" description="C2H2-type" evidence="13">
    <location>
        <begin position="209"/>
        <end position="236"/>
    </location>
</feature>
<protein>
    <recommendedName>
        <fullName evidence="13">C2H2-type domain-containing protein</fullName>
    </recommendedName>
</protein>
<organism evidence="14 15">
    <name type="scientific">Elysia crispata</name>
    <name type="common">lettuce slug</name>
    <dbReference type="NCBI Taxonomy" id="231223"/>
    <lineage>
        <taxon>Eukaryota</taxon>
        <taxon>Metazoa</taxon>
        <taxon>Spiralia</taxon>
        <taxon>Lophotrochozoa</taxon>
        <taxon>Mollusca</taxon>
        <taxon>Gastropoda</taxon>
        <taxon>Heterobranchia</taxon>
        <taxon>Euthyneura</taxon>
        <taxon>Panpulmonata</taxon>
        <taxon>Sacoglossa</taxon>
        <taxon>Placobranchoidea</taxon>
        <taxon>Plakobranchidae</taxon>
        <taxon>Elysia</taxon>
    </lineage>
</organism>
<keyword evidence="8" id="KW-0238">DNA-binding</keyword>
<dbReference type="GO" id="GO:0000977">
    <property type="term" value="F:RNA polymerase II transcription regulatory region sequence-specific DNA binding"/>
    <property type="evidence" value="ECO:0007669"/>
    <property type="project" value="TreeGrafter"/>
</dbReference>
<evidence type="ECO:0000256" key="10">
    <source>
        <dbReference type="ARBA" id="ARBA00023242"/>
    </source>
</evidence>
<dbReference type="InterPro" id="IPR036236">
    <property type="entry name" value="Znf_C2H2_sf"/>
</dbReference>
<dbReference type="InterPro" id="IPR050717">
    <property type="entry name" value="C2H2-ZF_Transcription_Reg"/>
</dbReference>
<dbReference type="Gene3D" id="3.30.160.60">
    <property type="entry name" value="Classic Zinc Finger"/>
    <property type="match status" value="7"/>
</dbReference>
<comment type="subcellular location">
    <subcellularLocation>
        <location evidence="1">Nucleus</location>
    </subcellularLocation>
</comment>
<keyword evidence="10" id="KW-0539">Nucleus</keyword>
<evidence type="ECO:0000313" key="15">
    <source>
        <dbReference type="Proteomes" id="UP001283361"/>
    </source>
</evidence>